<comment type="caution">
    <text evidence="3">The sequence shown here is derived from an EMBL/GenBank/DDBJ whole genome shotgun (WGS) entry which is preliminary data.</text>
</comment>
<dbReference type="PANTHER" id="PTHR12236:SF79">
    <property type="entry name" value="CUTICULAR PROTEIN 50CB-RELATED"/>
    <property type="match status" value="1"/>
</dbReference>
<accession>A0A8X7BSB6</accession>
<reference evidence="3" key="1">
    <citation type="submission" date="2020-08" db="EMBL/GenBank/DDBJ databases">
        <title>Multicomponent nature underlies the extraordinary mechanical properties of spider dragline silk.</title>
        <authorList>
            <person name="Kono N."/>
            <person name="Nakamura H."/>
            <person name="Mori M."/>
            <person name="Yoshida Y."/>
            <person name="Ohtoshi R."/>
            <person name="Malay A.D."/>
            <person name="Moran D.A.P."/>
            <person name="Tomita M."/>
            <person name="Numata K."/>
            <person name="Arakawa K."/>
        </authorList>
    </citation>
    <scope>NUCLEOTIDE SEQUENCE</scope>
</reference>
<evidence type="ECO:0000313" key="3">
    <source>
        <dbReference type="EMBL" id="GFY41970.1"/>
    </source>
</evidence>
<dbReference type="Pfam" id="PF00379">
    <property type="entry name" value="Chitin_bind_4"/>
    <property type="match status" value="1"/>
</dbReference>
<sequence length="131" mass="14581">MALIFCLPNPRTEPQEEAIPSPYSFNIKTGAAYGTKVTREEVGDAEGRVKGTYTVSSPRGATRVVQYQADDTGFHANIKTSEPNIKTHSPSNAQIEAIPIKGTFPLYLIYSLNCCYRIVLNRQYDNFTIKC</sequence>
<dbReference type="GO" id="GO:0031012">
    <property type="term" value="C:extracellular matrix"/>
    <property type="evidence" value="ECO:0007669"/>
    <property type="project" value="TreeGrafter"/>
</dbReference>
<dbReference type="Proteomes" id="UP000886998">
    <property type="component" value="Unassembled WGS sequence"/>
</dbReference>
<keyword evidence="4" id="KW-1185">Reference proteome</keyword>
<dbReference type="InterPro" id="IPR000618">
    <property type="entry name" value="Insect_cuticle"/>
</dbReference>
<evidence type="ECO:0000256" key="2">
    <source>
        <dbReference type="PROSITE-ProRule" id="PRU00497"/>
    </source>
</evidence>
<dbReference type="OrthoDB" id="6381807at2759"/>
<protein>
    <submittedName>
        <fullName evidence="3">Cuticle protein 16.8</fullName>
    </submittedName>
</protein>
<evidence type="ECO:0000313" key="4">
    <source>
        <dbReference type="Proteomes" id="UP000886998"/>
    </source>
</evidence>
<dbReference type="GO" id="GO:0005615">
    <property type="term" value="C:extracellular space"/>
    <property type="evidence" value="ECO:0007669"/>
    <property type="project" value="TreeGrafter"/>
</dbReference>
<dbReference type="InterPro" id="IPR051217">
    <property type="entry name" value="Insect_Cuticle_Struc_Prot"/>
</dbReference>
<evidence type="ECO:0000256" key="1">
    <source>
        <dbReference type="ARBA" id="ARBA00022460"/>
    </source>
</evidence>
<dbReference type="EMBL" id="BMAV01002810">
    <property type="protein sequence ID" value="GFY41970.1"/>
    <property type="molecule type" value="Genomic_DNA"/>
</dbReference>
<dbReference type="GO" id="GO:0042302">
    <property type="term" value="F:structural constituent of cuticle"/>
    <property type="evidence" value="ECO:0007669"/>
    <property type="project" value="UniProtKB-UniRule"/>
</dbReference>
<dbReference type="PROSITE" id="PS51155">
    <property type="entry name" value="CHIT_BIND_RR_2"/>
    <property type="match status" value="1"/>
</dbReference>
<dbReference type="AlphaFoldDB" id="A0A8X7BSB6"/>
<gene>
    <name evidence="3" type="primary">X975_15505</name>
    <name evidence="3" type="ORF">TNIN_192781</name>
</gene>
<dbReference type="PANTHER" id="PTHR12236">
    <property type="entry name" value="STRUCTURAL CONTITUENT OF CUTICLE"/>
    <property type="match status" value="1"/>
</dbReference>
<organism evidence="3 4">
    <name type="scientific">Trichonephila inaurata madagascariensis</name>
    <dbReference type="NCBI Taxonomy" id="2747483"/>
    <lineage>
        <taxon>Eukaryota</taxon>
        <taxon>Metazoa</taxon>
        <taxon>Ecdysozoa</taxon>
        <taxon>Arthropoda</taxon>
        <taxon>Chelicerata</taxon>
        <taxon>Arachnida</taxon>
        <taxon>Araneae</taxon>
        <taxon>Araneomorphae</taxon>
        <taxon>Entelegynae</taxon>
        <taxon>Araneoidea</taxon>
        <taxon>Nephilidae</taxon>
        <taxon>Trichonephila</taxon>
        <taxon>Trichonephila inaurata</taxon>
    </lineage>
</organism>
<name>A0A8X7BSB6_9ARAC</name>
<keyword evidence="1 2" id="KW-0193">Cuticle</keyword>
<proteinExistence type="predicted"/>